<organism evidence="1 2">
    <name type="scientific">Ridgeia piscesae</name>
    <name type="common">Tubeworm</name>
    <dbReference type="NCBI Taxonomy" id="27915"/>
    <lineage>
        <taxon>Eukaryota</taxon>
        <taxon>Metazoa</taxon>
        <taxon>Spiralia</taxon>
        <taxon>Lophotrochozoa</taxon>
        <taxon>Annelida</taxon>
        <taxon>Polychaeta</taxon>
        <taxon>Sedentaria</taxon>
        <taxon>Canalipalpata</taxon>
        <taxon>Sabellida</taxon>
        <taxon>Siboglinidae</taxon>
        <taxon>Ridgeia</taxon>
    </lineage>
</organism>
<dbReference type="AlphaFoldDB" id="A0AAD9MUL2"/>
<evidence type="ECO:0000313" key="1">
    <source>
        <dbReference type="EMBL" id="KAK2144416.1"/>
    </source>
</evidence>
<evidence type="ECO:0000313" key="2">
    <source>
        <dbReference type="Proteomes" id="UP001209878"/>
    </source>
</evidence>
<comment type="caution">
    <text evidence="1">The sequence shown here is derived from an EMBL/GenBank/DDBJ whole genome shotgun (WGS) entry which is preliminary data.</text>
</comment>
<sequence length="42" mass="5087">MCSKTTKHFRYKCHVLFVNFPFLKMSFNAIKYYAFLNHCHGL</sequence>
<gene>
    <name evidence="1" type="ORF">NP493_4236g00001</name>
</gene>
<accession>A0AAD9MUL2</accession>
<reference evidence="1" key="1">
    <citation type="journal article" date="2023" name="Mol. Biol. Evol.">
        <title>Third-Generation Sequencing Reveals the Adaptive Role of the Epigenome in Three Deep-Sea Polychaetes.</title>
        <authorList>
            <person name="Perez M."/>
            <person name="Aroh O."/>
            <person name="Sun Y."/>
            <person name="Lan Y."/>
            <person name="Juniper S.K."/>
            <person name="Young C.R."/>
            <person name="Angers B."/>
            <person name="Qian P.Y."/>
        </authorList>
    </citation>
    <scope>NUCLEOTIDE SEQUENCE</scope>
    <source>
        <strain evidence="1">R07B-5</strain>
    </source>
</reference>
<protein>
    <submittedName>
        <fullName evidence="1">Uncharacterized protein</fullName>
    </submittedName>
</protein>
<keyword evidence="2" id="KW-1185">Reference proteome</keyword>
<proteinExistence type="predicted"/>
<dbReference type="EMBL" id="JAODUO010004219">
    <property type="protein sequence ID" value="KAK2144416.1"/>
    <property type="molecule type" value="Genomic_DNA"/>
</dbReference>
<name>A0AAD9MUL2_RIDPI</name>
<dbReference type="Proteomes" id="UP001209878">
    <property type="component" value="Unassembled WGS sequence"/>
</dbReference>